<accession>A0A3P7K1M4</accession>
<dbReference type="Proteomes" id="UP000270094">
    <property type="component" value="Unassembled WGS sequence"/>
</dbReference>
<keyword evidence="3" id="KW-1185">Reference proteome</keyword>
<dbReference type="EMBL" id="UYYB01137210">
    <property type="protein sequence ID" value="VDM85194.1"/>
    <property type="molecule type" value="Genomic_DNA"/>
</dbReference>
<evidence type="ECO:0000313" key="2">
    <source>
        <dbReference type="EMBL" id="VDM85194.1"/>
    </source>
</evidence>
<dbReference type="OrthoDB" id="5857215at2759"/>
<feature type="compositionally biased region" description="Polar residues" evidence="1">
    <location>
        <begin position="133"/>
        <end position="144"/>
    </location>
</feature>
<reference evidence="2 3" key="1">
    <citation type="submission" date="2018-11" db="EMBL/GenBank/DDBJ databases">
        <authorList>
            <consortium name="Pathogen Informatics"/>
        </authorList>
    </citation>
    <scope>NUCLEOTIDE SEQUENCE [LARGE SCALE GENOMIC DNA]</scope>
</reference>
<dbReference type="AlphaFoldDB" id="A0A3P7K1M4"/>
<gene>
    <name evidence="2" type="ORF">SVUK_LOCUS20192</name>
</gene>
<feature type="region of interest" description="Disordered" evidence="1">
    <location>
        <begin position="133"/>
        <end position="152"/>
    </location>
</feature>
<sequence>MAPLAVKTEENPHSEGDVWKNQGNFARFSLSRRSDFQFVELHFSQDPLGSEDDFDANDVLDLFPMLPSPPREIMESLKEESLFGLEDDMSFDPHSKTFSQSPSMSGLVLDSLPSSPSPSASVSSWDRRKRTSISFGNVSETTSMHGRPRKMTERAVELLQNHKDREERKRKMDGVDGETNERWCFCREV</sequence>
<evidence type="ECO:0000313" key="3">
    <source>
        <dbReference type="Proteomes" id="UP000270094"/>
    </source>
</evidence>
<proteinExistence type="predicted"/>
<protein>
    <submittedName>
        <fullName evidence="2">Uncharacterized protein</fullName>
    </submittedName>
</protein>
<name>A0A3P7K1M4_STRVU</name>
<feature type="region of interest" description="Disordered" evidence="1">
    <location>
        <begin position="88"/>
        <end position="126"/>
    </location>
</feature>
<evidence type="ECO:0000256" key="1">
    <source>
        <dbReference type="SAM" id="MobiDB-lite"/>
    </source>
</evidence>
<feature type="compositionally biased region" description="Low complexity" evidence="1">
    <location>
        <begin position="105"/>
        <end position="124"/>
    </location>
</feature>
<organism evidence="2 3">
    <name type="scientific">Strongylus vulgaris</name>
    <name type="common">Blood worm</name>
    <dbReference type="NCBI Taxonomy" id="40348"/>
    <lineage>
        <taxon>Eukaryota</taxon>
        <taxon>Metazoa</taxon>
        <taxon>Ecdysozoa</taxon>
        <taxon>Nematoda</taxon>
        <taxon>Chromadorea</taxon>
        <taxon>Rhabditida</taxon>
        <taxon>Rhabditina</taxon>
        <taxon>Rhabditomorpha</taxon>
        <taxon>Strongyloidea</taxon>
        <taxon>Strongylidae</taxon>
        <taxon>Strongylus</taxon>
    </lineage>
</organism>